<dbReference type="InterPro" id="IPR011009">
    <property type="entry name" value="Kinase-like_dom_sf"/>
</dbReference>
<evidence type="ECO:0000313" key="4">
    <source>
        <dbReference type="Proteomes" id="UP000663888"/>
    </source>
</evidence>
<evidence type="ECO:0000259" key="2">
    <source>
        <dbReference type="Pfam" id="PF17667"/>
    </source>
</evidence>
<reference evidence="3" key="1">
    <citation type="submission" date="2021-01" db="EMBL/GenBank/DDBJ databases">
        <authorList>
            <person name="Kaushik A."/>
        </authorList>
    </citation>
    <scope>NUCLEOTIDE SEQUENCE</scope>
    <source>
        <strain evidence="3">AG4-R118</strain>
    </source>
</reference>
<dbReference type="Pfam" id="PF17667">
    <property type="entry name" value="Pkinase_fungal"/>
    <property type="match status" value="1"/>
</dbReference>
<dbReference type="Gene3D" id="1.10.510.10">
    <property type="entry name" value="Transferase(Phosphotransferase) domain 1"/>
    <property type="match status" value="1"/>
</dbReference>
<comment type="caution">
    <text evidence="3">The sequence shown here is derived from an EMBL/GenBank/DDBJ whole genome shotgun (WGS) entry which is preliminary data.</text>
</comment>
<accession>A0A8H3AWA9</accession>
<proteinExistence type="predicted"/>
<evidence type="ECO:0000256" key="1">
    <source>
        <dbReference type="SAM" id="MobiDB-lite"/>
    </source>
</evidence>
<organism evidence="3 4">
    <name type="scientific">Rhizoctonia solani</name>
    <dbReference type="NCBI Taxonomy" id="456999"/>
    <lineage>
        <taxon>Eukaryota</taxon>
        <taxon>Fungi</taxon>
        <taxon>Dikarya</taxon>
        <taxon>Basidiomycota</taxon>
        <taxon>Agaricomycotina</taxon>
        <taxon>Agaricomycetes</taxon>
        <taxon>Cantharellales</taxon>
        <taxon>Ceratobasidiaceae</taxon>
        <taxon>Rhizoctonia</taxon>
    </lineage>
</organism>
<dbReference type="AlphaFoldDB" id="A0A8H3AWA9"/>
<dbReference type="Proteomes" id="UP000663888">
    <property type="component" value="Unassembled WGS sequence"/>
</dbReference>
<dbReference type="GO" id="GO:0004672">
    <property type="term" value="F:protein kinase activity"/>
    <property type="evidence" value="ECO:0007669"/>
    <property type="project" value="InterPro"/>
</dbReference>
<dbReference type="SUPFAM" id="SSF56112">
    <property type="entry name" value="Protein kinase-like (PK-like)"/>
    <property type="match status" value="1"/>
</dbReference>
<gene>
    <name evidence="3" type="ORF">RDB_LOCUS51884</name>
</gene>
<dbReference type="PANTHER" id="PTHR38248:SF2">
    <property type="entry name" value="FUNK1 11"/>
    <property type="match status" value="1"/>
</dbReference>
<dbReference type="InterPro" id="IPR008266">
    <property type="entry name" value="Tyr_kinase_AS"/>
</dbReference>
<protein>
    <recommendedName>
        <fullName evidence="2">Fungal-type protein kinase domain-containing protein</fullName>
    </recommendedName>
</protein>
<dbReference type="EMBL" id="CAJMWX010000985">
    <property type="protein sequence ID" value="CAE6441860.1"/>
    <property type="molecule type" value="Genomic_DNA"/>
</dbReference>
<dbReference type="PROSITE" id="PS00109">
    <property type="entry name" value="PROTEIN_KINASE_TYR"/>
    <property type="match status" value="1"/>
</dbReference>
<dbReference type="InterPro" id="IPR040976">
    <property type="entry name" value="Pkinase_fungal"/>
</dbReference>
<sequence>MLLHDIPEVRLNSFMDAVLPSLPSNELKSVYEVLIENGDVKLSDTDNPGWKFFQPEDEIPQFLERVTNAIILSHMTEAAESVTLGIAGQTVPINALRPNTFFYINDPSLQTVEWADIVMPIEFKNEYNEEAKLENFAKVTESMYRIMRSDARRRFAYGLTCENTKARLWYNDRSDIVASEEFDLNKASAMEIPCYDPSMVSVFADDGNSEPRYDITIYNAEKQTNRTYRTIRMISHAGVDSAVGRGTRVWAVREVMDGHLVGPLYALKDVWVHEDRIKEHGLLKKIREDQAEYSQYFLTPVDHGFTPFDPSMPSIPDNTHKTLRRQVLELTGKVLCIRPVTACHTKGNRGQKAPGASTDSVGRFEGITHSTWQGHWSIARLSKHPRLHYRIVFEEIGEPVHNLRNFTDIFTAIQGGWEGLHAIHLSGYVHRDVSSGNVLLVPPSGSLGKRGVIMDLEYAKVVDDESAPHDVRIGTADFMATEVSAMEHHRLDTLRAARERILSREEQKRRIQSPQHQMLPPEIPLPPFRHNPLHDMESIWWLCIWMVFYLVPSKGNPETIQPQYDDYRKTFGSPQIKQQFFCRSSIFSQLTKHLSGTTLFLSPMKSWLTRLNGLYSTIYEELDTSTTPLTIIQIDTEAIGFSYVSGKRFLSQLEDLAKSISTKFVTLSERHNGPHSAMTPPRVVFDGVYPPPPERQRIAVDQCD</sequence>
<evidence type="ECO:0000313" key="3">
    <source>
        <dbReference type="EMBL" id="CAE6441860.1"/>
    </source>
</evidence>
<name>A0A8H3AWA9_9AGAM</name>
<dbReference type="PANTHER" id="PTHR38248">
    <property type="entry name" value="FUNK1 6"/>
    <property type="match status" value="1"/>
</dbReference>
<feature type="region of interest" description="Disordered" evidence="1">
    <location>
        <begin position="671"/>
        <end position="694"/>
    </location>
</feature>
<feature type="domain" description="Fungal-type protein kinase" evidence="2">
    <location>
        <begin position="109"/>
        <end position="547"/>
    </location>
</feature>